<gene>
    <name evidence="9" type="ORF">ZIOFF_038434</name>
</gene>
<keyword evidence="5 7" id="KW-1133">Transmembrane helix</keyword>
<evidence type="ECO:0000256" key="7">
    <source>
        <dbReference type="SAM" id="Phobius"/>
    </source>
</evidence>
<dbReference type="PANTHER" id="PTHR15486">
    <property type="entry name" value="ANCIENT UBIQUITOUS PROTEIN"/>
    <property type="match status" value="1"/>
</dbReference>
<dbReference type="GO" id="GO:0005739">
    <property type="term" value="C:mitochondrion"/>
    <property type="evidence" value="ECO:0007669"/>
    <property type="project" value="InterPro"/>
</dbReference>
<dbReference type="Pfam" id="PF16053">
    <property type="entry name" value="MRP-S34"/>
    <property type="match status" value="1"/>
</dbReference>
<keyword evidence="6 7" id="KW-0472">Membrane</keyword>
<comment type="similarity">
    <text evidence="2">Belongs to the GPAT/DAPAT family.</text>
</comment>
<feature type="transmembrane region" description="Helical" evidence="7">
    <location>
        <begin position="155"/>
        <end position="176"/>
    </location>
</feature>
<keyword evidence="4 7" id="KW-0812">Transmembrane</keyword>
<dbReference type="Proteomes" id="UP000734854">
    <property type="component" value="Unassembled WGS sequence"/>
</dbReference>
<evidence type="ECO:0000256" key="4">
    <source>
        <dbReference type="ARBA" id="ARBA00022692"/>
    </source>
</evidence>
<dbReference type="PANTHER" id="PTHR15486:SF0">
    <property type="entry name" value="GLYCEROL-3-PHOSPHATE ACYLTRANSFERASE 1"/>
    <property type="match status" value="1"/>
</dbReference>
<proteinExistence type="inferred from homology"/>
<evidence type="ECO:0000313" key="9">
    <source>
        <dbReference type="EMBL" id="KAG6498712.1"/>
    </source>
</evidence>
<accession>A0A8J5G5E8</accession>
<dbReference type="GO" id="GO:0010143">
    <property type="term" value="P:cutin biosynthetic process"/>
    <property type="evidence" value="ECO:0007669"/>
    <property type="project" value="TreeGrafter"/>
</dbReference>
<evidence type="ECO:0000256" key="3">
    <source>
        <dbReference type="ARBA" id="ARBA00022679"/>
    </source>
</evidence>
<evidence type="ECO:0000256" key="5">
    <source>
        <dbReference type="ARBA" id="ARBA00022989"/>
    </source>
</evidence>
<organism evidence="9 10">
    <name type="scientific">Zingiber officinale</name>
    <name type="common">Ginger</name>
    <name type="synonym">Amomum zingiber</name>
    <dbReference type="NCBI Taxonomy" id="94328"/>
    <lineage>
        <taxon>Eukaryota</taxon>
        <taxon>Viridiplantae</taxon>
        <taxon>Streptophyta</taxon>
        <taxon>Embryophyta</taxon>
        <taxon>Tracheophyta</taxon>
        <taxon>Spermatophyta</taxon>
        <taxon>Magnoliopsida</taxon>
        <taxon>Liliopsida</taxon>
        <taxon>Zingiberales</taxon>
        <taxon>Zingiberaceae</taxon>
        <taxon>Zingiber</taxon>
    </lineage>
</organism>
<protein>
    <recommendedName>
        <fullName evidence="8">Glycerol-3-phosphate acyltransferase RAM2/GPAT1-8 HAD-like domain-containing protein</fullName>
    </recommendedName>
</protein>
<dbReference type="SUPFAM" id="SSF69593">
    <property type="entry name" value="Glycerol-3-phosphate (1)-acyltransferase"/>
    <property type="match status" value="1"/>
</dbReference>
<evidence type="ECO:0000259" key="8">
    <source>
        <dbReference type="Pfam" id="PF23270"/>
    </source>
</evidence>
<name>A0A8J5G5E8_ZINOF</name>
<dbReference type="GO" id="GO:0003735">
    <property type="term" value="F:structural constituent of ribosome"/>
    <property type="evidence" value="ECO:0007669"/>
    <property type="project" value="InterPro"/>
</dbReference>
<keyword evidence="3" id="KW-0808">Transferase</keyword>
<dbReference type="Pfam" id="PF23270">
    <property type="entry name" value="HAD_RAM2_N"/>
    <property type="match status" value="1"/>
</dbReference>
<keyword evidence="10" id="KW-1185">Reference proteome</keyword>
<evidence type="ECO:0000313" key="10">
    <source>
        <dbReference type="Proteomes" id="UP000734854"/>
    </source>
</evidence>
<dbReference type="GO" id="GO:0090447">
    <property type="term" value="F:glycerol-3-phosphate 2-O-acyltransferase activity"/>
    <property type="evidence" value="ECO:0007669"/>
    <property type="project" value="TreeGrafter"/>
</dbReference>
<comment type="subcellular location">
    <subcellularLocation>
        <location evidence="1">Membrane</location>
    </subcellularLocation>
</comment>
<reference evidence="9 10" key="1">
    <citation type="submission" date="2020-08" db="EMBL/GenBank/DDBJ databases">
        <title>Plant Genome Project.</title>
        <authorList>
            <person name="Zhang R.-G."/>
        </authorList>
    </citation>
    <scope>NUCLEOTIDE SEQUENCE [LARGE SCALE GENOMIC DNA]</scope>
    <source>
        <tissue evidence="9">Rhizome</tissue>
    </source>
</reference>
<dbReference type="GO" id="GO:0016791">
    <property type="term" value="F:phosphatase activity"/>
    <property type="evidence" value="ECO:0007669"/>
    <property type="project" value="TreeGrafter"/>
</dbReference>
<dbReference type="InterPro" id="IPR056462">
    <property type="entry name" value="HAD_RAM2/GPAT1-8"/>
</dbReference>
<evidence type="ECO:0000256" key="6">
    <source>
        <dbReference type="ARBA" id="ARBA00023136"/>
    </source>
</evidence>
<sequence>MAFVTFCGLRTGDLRLIARTVLQKIFLENLHLHACEVLKGRRAVVLTTLPRLMVEGFLKKYLEVGEVVGAELQVVKGCYFTGVISWPDKQRALRDMVKAGVAIVNLSNVHHHQLSAKEESRSESSKMPRNKYPKPLVFHDGRLAFLPTPCEMMAFFMWIPVAIPLVVFRIAMGIVFPYKISIFIAAVTGIRFRRAGDGKANGEKKGVVYVCTHRTLLDPVMLCSALERTVPAVTMRRLLAVEGGLAVCPEGTTCREPYLLRVVEVVSKKVDSGDGKRGSGGGAMRPAEVVGRPLAAAGGSGNYLKGAEPAQSTAGGAWLQHPEGLSKRAATAMAVALVNHRPSMRNAMSLFFRSLDVVRSFSDVSATPSMGTQEDEKLKPKKNKKKNLFDVAQFLPNWGIGYQMAKSKWRDLSYKITKINLYKDGRHGKVWGIRHKAGLPVSDTPVKMSGVNKRGWKYINESKKKIEDAPKVEKQSST</sequence>
<evidence type="ECO:0000256" key="1">
    <source>
        <dbReference type="ARBA" id="ARBA00004370"/>
    </source>
</evidence>
<dbReference type="GO" id="GO:0016020">
    <property type="term" value="C:membrane"/>
    <property type="evidence" value="ECO:0007669"/>
    <property type="project" value="UniProtKB-SubCell"/>
</dbReference>
<dbReference type="InterPro" id="IPR032053">
    <property type="entry name" value="Ribosomal_mS34"/>
</dbReference>
<evidence type="ECO:0000256" key="2">
    <source>
        <dbReference type="ARBA" id="ARBA00007937"/>
    </source>
</evidence>
<dbReference type="AlphaFoldDB" id="A0A8J5G5E8"/>
<feature type="domain" description="Glycerol-3-phosphate acyltransferase RAM2/GPAT1-8 HAD-like" evidence="8">
    <location>
        <begin position="1"/>
        <end position="104"/>
    </location>
</feature>
<comment type="caution">
    <text evidence="9">The sequence shown here is derived from an EMBL/GenBank/DDBJ whole genome shotgun (WGS) entry which is preliminary data.</text>
</comment>
<dbReference type="EMBL" id="JACMSC010000011">
    <property type="protein sequence ID" value="KAG6498712.1"/>
    <property type="molecule type" value="Genomic_DNA"/>
</dbReference>